<gene>
    <name evidence="1" type="ORF">DSL99_1138</name>
</gene>
<proteinExistence type="predicted"/>
<sequence length="281" mass="32384">MKLSIIIFSVFTWNFFTVLGQELEPLVLAERIFNKEDMPNMDAYLTEDYNGPLGLDFKKGVTPRFILLEQKKTSAVVRMTLLDSLAEGIDTYLYFQKDSIWKVKAFRALANTGSIQELRNSLEHISKKEVRRIIKYHKRRGDPDSYAMFSSMEDYNFQLGNARLILELDQNIAKHFLANQDEFERLKRMALEQVQKEKSASQGKINLIENLKPSYEKLFISAVSTGGPNFKNCINFLIGGIVDNAVGYLYVEDTKDLPVMNPENVIMLKKITGAWYMYKTT</sequence>
<organism evidence="1 2">
    <name type="scientific">Leeuwenhoekiella marinoflava</name>
    <dbReference type="NCBI Taxonomy" id="988"/>
    <lineage>
        <taxon>Bacteria</taxon>
        <taxon>Pseudomonadati</taxon>
        <taxon>Bacteroidota</taxon>
        <taxon>Flavobacteriia</taxon>
        <taxon>Flavobacteriales</taxon>
        <taxon>Flavobacteriaceae</taxon>
        <taxon>Leeuwenhoekiella</taxon>
    </lineage>
</organism>
<comment type="caution">
    <text evidence="1">The sequence shown here is derived from an EMBL/GenBank/DDBJ whole genome shotgun (WGS) entry which is preliminary data.</text>
</comment>
<protein>
    <submittedName>
        <fullName evidence="1">Uncharacterized protein</fullName>
    </submittedName>
</protein>
<dbReference type="AlphaFoldDB" id="A0A4Q0PQ45"/>
<reference evidence="1 2" key="1">
    <citation type="submission" date="2018-07" db="EMBL/GenBank/DDBJ databases">
        <title>Leeuwenhoekiella genomics.</title>
        <authorList>
            <person name="Tahon G."/>
            <person name="Willems A."/>
        </authorList>
    </citation>
    <scope>NUCLEOTIDE SEQUENCE [LARGE SCALE GENOMIC DNA]</scope>
    <source>
        <strain evidence="1 2">LMG 1345</strain>
    </source>
</reference>
<evidence type="ECO:0000313" key="1">
    <source>
        <dbReference type="EMBL" id="RXG32332.1"/>
    </source>
</evidence>
<dbReference type="EMBL" id="QOVL01000004">
    <property type="protein sequence ID" value="RXG32332.1"/>
    <property type="molecule type" value="Genomic_DNA"/>
</dbReference>
<dbReference type="STRING" id="1122159.SAMN02745246_01021"/>
<dbReference type="Proteomes" id="UP000290608">
    <property type="component" value="Unassembled WGS sequence"/>
</dbReference>
<dbReference type="RefSeq" id="WP_073097856.1">
    <property type="nucleotide sequence ID" value="NZ_QOVL01000004.1"/>
</dbReference>
<name>A0A4Q0PQ45_9FLAO</name>
<accession>A0A4Q0PQ45</accession>
<evidence type="ECO:0000313" key="2">
    <source>
        <dbReference type="Proteomes" id="UP000290608"/>
    </source>
</evidence>